<evidence type="ECO:0000259" key="6">
    <source>
        <dbReference type="PROSITE" id="PS50835"/>
    </source>
</evidence>
<reference evidence="7 8" key="1">
    <citation type="submission" date="2020-10" db="EMBL/GenBank/DDBJ databases">
        <title>Pygocentrus nattereri (red-bellied piranha) genome, fPygNat1, primary haplotype.</title>
        <authorList>
            <person name="Myers G."/>
            <person name="Meyer A."/>
            <person name="Karagic N."/>
            <person name="Pippel M."/>
            <person name="Winkler S."/>
            <person name="Tracey A."/>
            <person name="Wood J."/>
            <person name="Formenti G."/>
            <person name="Howe K."/>
            <person name="Fedrigo O."/>
            <person name="Jarvis E.D."/>
        </authorList>
    </citation>
    <scope>NUCLEOTIDE SEQUENCE [LARGE SCALE GENOMIC DNA]</scope>
</reference>
<keyword evidence="3" id="KW-0393">Immunoglobulin domain</keyword>
<dbReference type="GO" id="GO:0050852">
    <property type="term" value="P:T cell receptor signaling pathway"/>
    <property type="evidence" value="ECO:0007669"/>
    <property type="project" value="TreeGrafter"/>
</dbReference>
<dbReference type="Pfam" id="PF07686">
    <property type="entry name" value="V-set"/>
    <property type="match status" value="1"/>
</dbReference>
<dbReference type="GO" id="GO:0005102">
    <property type="term" value="F:signaling receptor binding"/>
    <property type="evidence" value="ECO:0007669"/>
    <property type="project" value="TreeGrafter"/>
</dbReference>
<dbReference type="AlphaFoldDB" id="A0A3B4C6L1"/>
<dbReference type="InterPro" id="IPR050504">
    <property type="entry name" value="IgSF_BTN/MOG"/>
</dbReference>
<evidence type="ECO:0000313" key="7">
    <source>
        <dbReference type="Ensembl" id="ENSPNAP00000007497.2"/>
    </source>
</evidence>
<dbReference type="InterPro" id="IPR007110">
    <property type="entry name" value="Ig-like_dom"/>
</dbReference>
<dbReference type="OrthoDB" id="9898017at2759"/>
<dbReference type="GO" id="GO:0001817">
    <property type="term" value="P:regulation of cytokine production"/>
    <property type="evidence" value="ECO:0007669"/>
    <property type="project" value="TreeGrafter"/>
</dbReference>
<dbReference type="GeneTree" id="ENSGT01110000268427"/>
<keyword evidence="8" id="KW-1185">Reference proteome</keyword>
<dbReference type="OMA" id="GIECIYL"/>
<evidence type="ECO:0000256" key="1">
    <source>
        <dbReference type="ARBA" id="ARBA00004370"/>
    </source>
</evidence>
<evidence type="ECO:0000256" key="4">
    <source>
        <dbReference type="SAM" id="Coils"/>
    </source>
</evidence>
<dbReference type="PANTHER" id="PTHR24100">
    <property type="entry name" value="BUTYROPHILIN"/>
    <property type="match status" value="1"/>
</dbReference>
<dbReference type="InterPro" id="IPR013783">
    <property type="entry name" value="Ig-like_fold"/>
</dbReference>
<feature type="coiled-coil region" evidence="4">
    <location>
        <begin position="386"/>
        <end position="420"/>
    </location>
</feature>
<feature type="compositionally biased region" description="Basic and acidic residues" evidence="5">
    <location>
        <begin position="471"/>
        <end position="505"/>
    </location>
</feature>
<feature type="coiled-coil region" evidence="4">
    <location>
        <begin position="145"/>
        <end position="273"/>
    </location>
</feature>
<accession>A0A3B4C6L1</accession>
<feature type="region of interest" description="Disordered" evidence="5">
    <location>
        <begin position="467"/>
        <end position="510"/>
    </location>
</feature>
<protein>
    <recommendedName>
        <fullName evidence="6">Ig-like domain-containing protein</fullName>
    </recommendedName>
</protein>
<organism evidence="7 8">
    <name type="scientific">Pygocentrus nattereri</name>
    <name type="common">Red-bellied piranha</name>
    <dbReference type="NCBI Taxonomy" id="42514"/>
    <lineage>
        <taxon>Eukaryota</taxon>
        <taxon>Metazoa</taxon>
        <taxon>Chordata</taxon>
        <taxon>Craniata</taxon>
        <taxon>Vertebrata</taxon>
        <taxon>Euteleostomi</taxon>
        <taxon>Actinopterygii</taxon>
        <taxon>Neopterygii</taxon>
        <taxon>Teleostei</taxon>
        <taxon>Ostariophysi</taxon>
        <taxon>Characiformes</taxon>
        <taxon>Characoidei</taxon>
        <taxon>Pygocentrus</taxon>
    </lineage>
</organism>
<dbReference type="Proteomes" id="UP001501920">
    <property type="component" value="Chromosome 3"/>
</dbReference>
<evidence type="ECO:0000256" key="2">
    <source>
        <dbReference type="ARBA" id="ARBA00023136"/>
    </source>
</evidence>
<dbReference type="PROSITE" id="PS50835">
    <property type="entry name" value="IG_LIKE"/>
    <property type="match status" value="1"/>
</dbReference>
<name>A0A3B4C6L1_PYGNA</name>
<keyword evidence="2" id="KW-0472">Membrane</keyword>
<reference evidence="7" key="2">
    <citation type="submission" date="2025-08" db="UniProtKB">
        <authorList>
            <consortium name="Ensembl"/>
        </authorList>
    </citation>
    <scope>IDENTIFICATION</scope>
</reference>
<evidence type="ECO:0000256" key="5">
    <source>
        <dbReference type="SAM" id="MobiDB-lite"/>
    </source>
</evidence>
<dbReference type="GeneID" id="108429164"/>
<feature type="region of interest" description="Disordered" evidence="5">
    <location>
        <begin position="561"/>
        <end position="583"/>
    </location>
</feature>
<feature type="compositionally biased region" description="Basic and acidic residues" evidence="5">
    <location>
        <begin position="561"/>
        <end position="571"/>
    </location>
</feature>
<evidence type="ECO:0000256" key="3">
    <source>
        <dbReference type="ARBA" id="ARBA00023319"/>
    </source>
</evidence>
<reference evidence="7" key="3">
    <citation type="submission" date="2025-09" db="UniProtKB">
        <authorList>
            <consortium name="Ensembl"/>
        </authorList>
    </citation>
    <scope>IDENTIFICATION</scope>
</reference>
<dbReference type="InterPro" id="IPR013106">
    <property type="entry name" value="Ig_V-set"/>
</dbReference>
<keyword evidence="4" id="KW-0175">Coiled coil</keyword>
<dbReference type="Ensembl" id="ENSPNAT00000001730.2">
    <property type="protein sequence ID" value="ENSPNAP00000007497.2"/>
    <property type="gene ID" value="ENSPNAG00000013288.2"/>
</dbReference>
<comment type="subcellular location">
    <subcellularLocation>
        <location evidence="1">Membrane</location>
    </subcellularLocation>
</comment>
<feature type="domain" description="Ig-like" evidence="6">
    <location>
        <begin position="1"/>
        <end position="109"/>
    </location>
</feature>
<dbReference type="Gene3D" id="2.60.40.10">
    <property type="entry name" value="Immunoglobulins"/>
    <property type="match status" value="1"/>
</dbReference>
<sequence>MFILVCRYNRVFAYPSDDVTLTSHLSPETSAVGMEIRWFRGIECIYLYRNGQVTVGRGYEGRLSLFNEELQIGNVSLLLRDVGQADTGIYSCQVITGENKENRVEKTIHLYMAGTEIVSPDRSGLKIAEQDSLDMEESVHSLEMKKLLQKKDKELQDKIKELESATDKLRRMTSLLQDRETDLDNMRKVSNAGEASLKNMAGELEACKEELEKLGLKIQEKDNQSKVMLEELQARTRAVQVLTVTLQEKERELEEEKKQQEEREQLLQTVNEAGPGTANAPQAPVVSELVEKSEEMLREMYQDPKDQLEDIERWIHTKREERRSREEEESTEALEKEFFNYVLMIKGQIEEEHGKIVTLAKYIADLQEAYEHVATDEERGELEVYLKEALERQREGEGEIERLTKEIDKQRNAVEEKHKHEVEQIQEKYEVVSRIEAETRLLKIILPDVQAYFRNITAEVHRVFTKQMQGTDREKELETGGEREREPDREETSVREKMQEDRMSPIEEESSNEILEVQEQRMEPEQARHIVVGLGNENSVETLAQGTQADARVQREINEEIQKSEGTHSESETLELEENPSLVNGVMTLRQEEVQVELRVREHDEERNEVDMDYSQ</sequence>
<dbReference type="InterPro" id="IPR036179">
    <property type="entry name" value="Ig-like_dom_sf"/>
</dbReference>
<dbReference type="SUPFAM" id="SSF48726">
    <property type="entry name" value="Immunoglobulin"/>
    <property type="match status" value="1"/>
</dbReference>
<dbReference type="PANTHER" id="PTHR24100:SF130">
    <property type="entry name" value="BUTYROPHILIN-LIKE PROTEIN 9"/>
    <property type="match status" value="1"/>
</dbReference>
<evidence type="ECO:0000313" key="8">
    <source>
        <dbReference type="Proteomes" id="UP001501920"/>
    </source>
</evidence>
<dbReference type="RefSeq" id="XP_017556201.2">
    <property type="nucleotide sequence ID" value="XM_017700712.2"/>
</dbReference>
<dbReference type="GO" id="GO:0009897">
    <property type="term" value="C:external side of plasma membrane"/>
    <property type="evidence" value="ECO:0007669"/>
    <property type="project" value="TreeGrafter"/>
</dbReference>
<proteinExistence type="predicted"/>